<comment type="caution">
    <text evidence="1">The sequence shown here is derived from an EMBL/GenBank/DDBJ whole genome shotgun (WGS) entry which is preliminary data.</text>
</comment>
<gene>
    <name evidence="1" type="ORF">PIB30_105926</name>
</gene>
<accession>A0ABU6QY60</accession>
<reference evidence="1 2" key="1">
    <citation type="journal article" date="2023" name="Plants (Basel)">
        <title>Bridging the Gap: Combining Genomics and Transcriptomics Approaches to Understand Stylosanthes scabra, an Orphan Legume from the Brazilian Caatinga.</title>
        <authorList>
            <person name="Ferreira-Neto J.R.C."/>
            <person name="da Silva M.D."/>
            <person name="Binneck E."/>
            <person name="de Melo N.F."/>
            <person name="da Silva R.H."/>
            <person name="de Melo A.L.T.M."/>
            <person name="Pandolfi V."/>
            <person name="Bustamante F.O."/>
            <person name="Brasileiro-Vidal A.C."/>
            <person name="Benko-Iseppon A.M."/>
        </authorList>
    </citation>
    <scope>NUCLEOTIDE SEQUENCE [LARGE SCALE GENOMIC DNA]</scope>
    <source>
        <tissue evidence="1">Leaves</tissue>
    </source>
</reference>
<sequence>MKSITFINIRFVKLVRLPRLGALWRGAQRRRCHCGGEDDADDSGVREGLMDLQGLAASVEEDGGYAFTLQRLHEDVCALAGLADGGRMAVDGVVAAEGSCGSVLSEMNFDDWTK</sequence>
<evidence type="ECO:0000313" key="2">
    <source>
        <dbReference type="Proteomes" id="UP001341840"/>
    </source>
</evidence>
<dbReference type="EMBL" id="JASCZI010004030">
    <property type="protein sequence ID" value="MED6117031.1"/>
    <property type="molecule type" value="Genomic_DNA"/>
</dbReference>
<evidence type="ECO:0000313" key="1">
    <source>
        <dbReference type="EMBL" id="MED6117031.1"/>
    </source>
</evidence>
<protein>
    <submittedName>
        <fullName evidence="1">Uncharacterized protein</fullName>
    </submittedName>
</protein>
<organism evidence="1 2">
    <name type="scientific">Stylosanthes scabra</name>
    <dbReference type="NCBI Taxonomy" id="79078"/>
    <lineage>
        <taxon>Eukaryota</taxon>
        <taxon>Viridiplantae</taxon>
        <taxon>Streptophyta</taxon>
        <taxon>Embryophyta</taxon>
        <taxon>Tracheophyta</taxon>
        <taxon>Spermatophyta</taxon>
        <taxon>Magnoliopsida</taxon>
        <taxon>eudicotyledons</taxon>
        <taxon>Gunneridae</taxon>
        <taxon>Pentapetalae</taxon>
        <taxon>rosids</taxon>
        <taxon>fabids</taxon>
        <taxon>Fabales</taxon>
        <taxon>Fabaceae</taxon>
        <taxon>Papilionoideae</taxon>
        <taxon>50 kb inversion clade</taxon>
        <taxon>dalbergioids sensu lato</taxon>
        <taxon>Dalbergieae</taxon>
        <taxon>Pterocarpus clade</taxon>
        <taxon>Stylosanthes</taxon>
    </lineage>
</organism>
<keyword evidence="2" id="KW-1185">Reference proteome</keyword>
<name>A0ABU6QY60_9FABA</name>
<proteinExistence type="predicted"/>
<dbReference type="Proteomes" id="UP001341840">
    <property type="component" value="Unassembled WGS sequence"/>
</dbReference>